<organism evidence="2 3">
    <name type="scientific">Belnapia mucosa</name>
    <dbReference type="NCBI Taxonomy" id="2804532"/>
    <lineage>
        <taxon>Bacteria</taxon>
        <taxon>Pseudomonadati</taxon>
        <taxon>Pseudomonadota</taxon>
        <taxon>Alphaproteobacteria</taxon>
        <taxon>Acetobacterales</taxon>
        <taxon>Roseomonadaceae</taxon>
        <taxon>Belnapia</taxon>
    </lineage>
</organism>
<dbReference type="InterPro" id="IPR017748">
    <property type="entry name" value="TagF"/>
</dbReference>
<accession>A0ABS1VAJ3</accession>
<evidence type="ECO:0000313" key="2">
    <source>
        <dbReference type="EMBL" id="MBL6458660.1"/>
    </source>
</evidence>
<proteinExistence type="predicted"/>
<gene>
    <name evidence="2" type="primary">tagF</name>
    <name evidence="2" type="ORF">JMJ55_25300</name>
</gene>
<feature type="compositionally biased region" description="Low complexity" evidence="1">
    <location>
        <begin position="241"/>
        <end position="262"/>
    </location>
</feature>
<feature type="region of interest" description="Disordered" evidence="1">
    <location>
        <begin position="227"/>
        <end position="271"/>
    </location>
</feature>
<protein>
    <submittedName>
        <fullName evidence="2">Type VI secretion system-associated protein TagF</fullName>
    </submittedName>
</protein>
<dbReference type="Proteomes" id="UP000606490">
    <property type="component" value="Unassembled WGS sequence"/>
</dbReference>
<dbReference type="EMBL" id="JAEUXJ010000017">
    <property type="protein sequence ID" value="MBL6458660.1"/>
    <property type="molecule type" value="Genomic_DNA"/>
</dbReference>
<dbReference type="Gene3D" id="3.40.1730.10">
    <property type="entry name" value="pa0076 domain"/>
    <property type="match status" value="1"/>
</dbReference>
<keyword evidence="3" id="KW-1185">Reference proteome</keyword>
<dbReference type="Pfam" id="PF09867">
    <property type="entry name" value="TagF_N"/>
    <property type="match status" value="1"/>
</dbReference>
<dbReference type="NCBIfam" id="TIGR03373">
    <property type="entry name" value="VI_minor_4"/>
    <property type="match status" value="1"/>
</dbReference>
<reference evidence="2 3" key="1">
    <citation type="submission" date="2021-01" db="EMBL/GenBank/DDBJ databases">
        <title>Belnapia mucosa sp. nov. and Belnapia arida sp. nov., isolated from the Tabernas Desert (Almeria, Spain).</title>
        <authorList>
            <person name="Molina-Menor E."/>
            <person name="Vidal-Verdu A."/>
            <person name="Calonge A."/>
            <person name="Satari L."/>
            <person name="Pereto Magraner J."/>
            <person name="Porcar Miralles M."/>
        </authorList>
    </citation>
    <scope>NUCLEOTIDE SEQUENCE [LARGE SCALE GENOMIC DNA]</scope>
    <source>
        <strain evidence="2 3">T6</strain>
    </source>
</reference>
<dbReference type="RefSeq" id="WP_202828402.1">
    <property type="nucleotide sequence ID" value="NZ_JAEUXJ010000017.1"/>
</dbReference>
<comment type="caution">
    <text evidence="2">The sequence shown here is derived from an EMBL/GenBank/DDBJ whole genome shotgun (WGS) entry which is preliminary data.</text>
</comment>
<evidence type="ECO:0000313" key="3">
    <source>
        <dbReference type="Proteomes" id="UP000606490"/>
    </source>
</evidence>
<dbReference type="InterPro" id="IPR038225">
    <property type="entry name" value="TagF_sf"/>
</dbReference>
<name>A0ABS1VAJ3_9PROT</name>
<evidence type="ECO:0000256" key="1">
    <source>
        <dbReference type="SAM" id="MobiDB-lite"/>
    </source>
</evidence>
<sequence>MTGGDAFSAPPGAFGKLPGHADFILRGLPASFADPWHAWLARGLAAARRLMGARFESAYMVAPVWRFALAPGACGPEAALGILLPSVDAVGRLFPLTLATISPSLPVPLALAAAHLWFQALEEVGREALAQDPEAEAWASHLAGLAPGPALRPAAAQAGGPVHTRLPVDCGHRVTAPAARCPGSAAGGNALLWCYGSPFVRSCALVLPRLPEGPQFARLLCDLAPPPPGGMRREARRAARRGLPSGRPGAAPRATAPRRYPPCLSVHPGTD</sequence>